<gene>
    <name evidence="1" type="ORF">X943_002576</name>
</gene>
<name>A0AAD9GL77_BABDI</name>
<reference evidence="1" key="1">
    <citation type="journal article" date="2014" name="Nucleic Acids Res.">
        <title>The evolutionary dynamics of variant antigen genes in Babesia reveal a history of genomic innovation underlying host-parasite interaction.</title>
        <authorList>
            <person name="Jackson A.P."/>
            <person name="Otto T.D."/>
            <person name="Darby A."/>
            <person name="Ramaprasad A."/>
            <person name="Xia D."/>
            <person name="Echaide I.E."/>
            <person name="Farber M."/>
            <person name="Gahlot S."/>
            <person name="Gamble J."/>
            <person name="Gupta D."/>
            <person name="Gupta Y."/>
            <person name="Jackson L."/>
            <person name="Malandrin L."/>
            <person name="Malas T.B."/>
            <person name="Moussa E."/>
            <person name="Nair M."/>
            <person name="Reid A.J."/>
            <person name="Sanders M."/>
            <person name="Sharma J."/>
            <person name="Tracey A."/>
            <person name="Quail M.A."/>
            <person name="Weir W."/>
            <person name="Wastling J.M."/>
            <person name="Hall N."/>
            <person name="Willadsen P."/>
            <person name="Lingelbach K."/>
            <person name="Shiels B."/>
            <person name="Tait A."/>
            <person name="Berriman M."/>
            <person name="Allred D.R."/>
            <person name="Pain A."/>
        </authorList>
    </citation>
    <scope>NUCLEOTIDE SEQUENCE</scope>
    <source>
        <strain evidence="1">1802A</strain>
    </source>
</reference>
<evidence type="ECO:0000313" key="1">
    <source>
        <dbReference type="EMBL" id="KAK1940333.1"/>
    </source>
</evidence>
<dbReference type="Proteomes" id="UP001195914">
    <property type="component" value="Unassembled WGS sequence"/>
</dbReference>
<proteinExistence type="predicted"/>
<protein>
    <submittedName>
        <fullName evidence="1">Uncharacterized protein</fullName>
    </submittedName>
</protein>
<dbReference type="EMBL" id="JAHBMH010000003">
    <property type="protein sequence ID" value="KAK1940333.1"/>
    <property type="molecule type" value="Genomic_DNA"/>
</dbReference>
<organism evidence="1 2">
    <name type="scientific">Babesia divergens</name>
    <dbReference type="NCBI Taxonomy" id="32595"/>
    <lineage>
        <taxon>Eukaryota</taxon>
        <taxon>Sar</taxon>
        <taxon>Alveolata</taxon>
        <taxon>Apicomplexa</taxon>
        <taxon>Aconoidasida</taxon>
        <taxon>Piroplasmida</taxon>
        <taxon>Babesiidae</taxon>
        <taxon>Babesia</taxon>
    </lineage>
</organism>
<comment type="caution">
    <text evidence="1">The sequence shown here is derived from an EMBL/GenBank/DDBJ whole genome shotgun (WGS) entry which is preliminary data.</text>
</comment>
<reference evidence="1" key="2">
    <citation type="submission" date="2021-05" db="EMBL/GenBank/DDBJ databases">
        <authorList>
            <person name="Pain A."/>
        </authorList>
    </citation>
    <scope>NUCLEOTIDE SEQUENCE</scope>
    <source>
        <strain evidence="1">1802A</strain>
    </source>
</reference>
<accession>A0AAD9GL77</accession>
<evidence type="ECO:0000313" key="2">
    <source>
        <dbReference type="Proteomes" id="UP001195914"/>
    </source>
</evidence>
<keyword evidence="2" id="KW-1185">Reference proteome</keyword>
<sequence>MKLGLCRKRRHQQRLLSQRSVSIVAAGDEGNDRYVYSAAVDTDEVIFCILDSLVDGKAETVAAATNTVLRFSLVQQDFTIRSILYFLEVQKTTEAHQHALLCLLRKCITQSHDTIPAGLMRDILLFILKELNFLNTSDLRHSVLVETLKDTAVLCPAFSVEVILAFIVGMRQEGACHTETLCIYIRVLSHIYAKASNNDYIKGVGVLGQVMLLYDGSTVSVESGELCKSMVSLLCTLSKAFYSIQPEIKTHVSCRDGISTKLFDALSLEDVSASRFSTWLERYCMYTSSVVKPCNERYETMTVHQLRTLIDCTSTSDSDVPWPCHSTDDTSDATATSKLVVRSCKLGGTKRAISTVVKRDDSSSSHMCNDRGFVEVYSPLMSVEENAISSEDVSSTKVDMRSTRSGILQDVLDPLFPLLVDKPLSSMYTNPHYTDTCLELLFSLSLFSKHVSDSTLSRYGLTILDSIVVRFYHYLHGTPYRQVASQNHPNAWMTLHRESSDTYRNKLVTIFSSIGSSADKNSVLPPPSLVMCLLNFCKVLLARHAHLVLCQMPNICEVLFGLLVGLHLSGKASLLTMCDSSLASNPVVEDDLLLTHGSSGAYLNISCVSSCKTFVSTLVYACRFFMSNISTRTYFLDFLFRKSLSGSDKEMAVALFMLGWSCSHPSHSDSLLKAKSGMYSRLDFGLNCGLFWRLIETLSTMVSRISVDSTNPYALRLILTMINHLSRGNWLTFHCLAGCTRATNYHGGFYKEGSLLFVTKAVHSLLDFVFNIKVLYDIEERIAENTKFSHSKNIALGSKFFRYMYSGKQSWGHDICLLVSGSISYEKFLLTYSGDLMFMFLVNNILSNSKTSALTTLRSLYRLFSWDTLSSLSARCSYTTFSRMLAFVLLYLHDHINYFGEAYASARLLPYVCGILFDQKFQLRGSWPKDSYSGLDAYLLSYEPGDSYGYLSGMDHIILHFEKISELLHHISCSASFSKTALPVIDQLCKVAQCLKSPVTTYTSLLKIGNIQSSSSTTVYHSLGILHIIAAYSVCSVDLCSLLIDFLLGFKSTPSTAAFDKTFKVDDSLSHLVQSFGKRAALTLCIHDQVRYTMLQLRPLKSFKGDTAADKCLQDGRLFVNMSSDDILQQEVISLRGLILGMMSMSASHYLCVLWKVYYSLLTRLPNSGAMFTKFSSSTFSDDVKSIALIAMGYFYSYTPIDFMDERLLVGYPKPFHEIESHISSQIEMLATINDESHLVEMYNCCFRVDHASKVSNDLSEDVGILRCIVTPMLYFCFHESDPLVQLSISRAFIIAFRSFKNRRIEGFSLSFPLIALKRMLYFLSNPILKEYASNQLYDTSALEQQYSHLFNNTRWDLGFSTLRAVEVEPLKPTADGVTCSNISLSYFSTTCLLAEFMSSDNIAFTTLQTVLSFGDYCQLHAKSHLHSKGSSSESINVEAFTVHMMLAFCYSHGWQRLSHIIAITLFLSENFPNELITYRVSLVVKFLGGVDFSKFPNRTVDHDEHMGFVDCVLLLWAHMLRLEVGSALREPLRQHLEAALPMCTEDTSSAGVAADSPMSCEVERIDLLLPKESLMISLLCCMKYVSASTCISGSFAVILQLILQQRYADLDHNHLESILATIFSNFYGAFERHDVPCSLSNFVIDLAQTDFVVLCNVIFSKSNNYKKSLTLSVAKLITSDPSLMVQLLEFLESCLLSEYDQNPGVRYNVTIDFILDFTEDLYLPSDANILRSDEGVRFLCTLALHFVYLSKTAAKQSVSVLTRFLRIVERLLSEGSLRLDNEDVGTNLTASAAVSKNAKTSTNIITGNDSQILFDVGRSCRMLITWSDSHKLCFLRFVEEVVNRQNAVNPILLRVSLHLFCSLLKEGAFTLHGGMVLCLIQKITLFKEFQKYYYKAIHYYLKRVELMPMGMYTRCLISSGFRSSRCNDAGSATLRKPSTMISVDMCNLKRCILDRLVISLLDDLVSPLSADILYCIERAASSLIVYVSTRWGCRVRNFNVLILRLLRNYSTLIRNEARILYAFSKLYLSIGRWLESCIRRHIVLPIEVQRHLLPPLGLLILHRSVSIRCESTCRKLTRCLAAIVGDNICHISVSSSSRSWLKAVLLRRAPGHVVPQQLCMCGCNNPAMSQFGDARFCICNGFYLLDLFSSCFPRSCWDIKLGDNVDINEEIAKLKKDEHMKRTSQVLFGAGHESGPMHAMPLLELSSSRSSTEAVAGGGEVFFDLSTVYHVGTGKDASLVPPNYSPCQMLTARSMQTCSFGNLSIPTFDGDQEKPHSDYKRAFSADTAISNSRGKLGAAATASGGTPLTQLCEEATSMPASDDPPAISAAVNIGSTSQLNRRSSNCCIMPVARAISATKAGDGNMVDAIYRTSPQHHKEKDTHHMTNDPVILERHTMECKFDGGKSRDAPRGDAAGNIVKPNVNKPSIVVRSAATAYGDMSGKCKKEIRVRNKYRGSLLDRKTRHRANRRSMGNAFNTLPCLPSLLSLLTIADFQVGKDGHLRRINVSSSDRMNSAQSGEYNTEQRNVSFFDISSLDSVWNTTLYNSPAVYRFMLVRKYLTRQRLYPSIVADVGEGPEMPHSKFTVPEEVMVNAVRGVVAILHMSILHLSKEGVLLREYIDAHWPRCFIEMARYNAILHFESLAKAAAKQLCKMLETSSGRIKKVVLEAMEFFAIVRSSSLSAGEGTYPR</sequence>